<dbReference type="InterPro" id="IPR004360">
    <property type="entry name" value="Glyas_Fos-R_dOase_dom"/>
</dbReference>
<proteinExistence type="predicted"/>
<evidence type="ECO:0000313" key="2">
    <source>
        <dbReference type="EMBL" id="MBP3957372.1"/>
    </source>
</evidence>
<comment type="caution">
    <text evidence="2">The sequence shown here is derived from an EMBL/GenBank/DDBJ whole genome shotgun (WGS) entry which is preliminary data.</text>
</comment>
<reference evidence="2 3" key="1">
    <citation type="submission" date="2021-04" db="EMBL/GenBank/DDBJ databases">
        <authorList>
            <person name="Ivanova A."/>
        </authorList>
    </citation>
    <scope>NUCLEOTIDE SEQUENCE [LARGE SCALE GENOMIC DNA]</scope>
    <source>
        <strain evidence="2 3">G18</strain>
    </source>
</reference>
<protein>
    <submittedName>
        <fullName evidence="2">VOC family protein</fullName>
    </submittedName>
</protein>
<accession>A0ABS5BVC0</accession>
<organism evidence="2 3">
    <name type="scientific">Gemmata palustris</name>
    <dbReference type="NCBI Taxonomy" id="2822762"/>
    <lineage>
        <taxon>Bacteria</taxon>
        <taxon>Pseudomonadati</taxon>
        <taxon>Planctomycetota</taxon>
        <taxon>Planctomycetia</taxon>
        <taxon>Gemmatales</taxon>
        <taxon>Gemmataceae</taxon>
        <taxon>Gemmata</taxon>
    </lineage>
</organism>
<dbReference type="Proteomes" id="UP000676565">
    <property type="component" value="Unassembled WGS sequence"/>
</dbReference>
<dbReference type="PANTHER" id="PTHR33990:SF1">
    <property type="entry name" value="PROTEIN YJDN"/>
    <property type="match status" value="1"/>
</dbReference>
<dbReference type="SUPFAM" id="SSF54593">
    <property type="entry name" value="Glyoxalase/Bleomycin resistance protein/Dihydroxybiphenyl dioxygenase"/>
    <property type="match status" value="1"/>
</dbReference>
<dbReference type="InterPro" id="IPR029068">
    <property type="entry name" value="Glyas_Bleomycin-R_OHBP_Dase"/>
</dbReference>
<dbReference type="Gene3D" id="3.10.180.10">
    <property type="entry name" value="2,3-Dihydroxybiphenyl 1,2-Dioxygenase, domain 1"/>
    <property type="match status" value="1"/>
</dbReference>
<name>A0ABS5BVC0_9BACT</name>
<dbReference type="PANTHER" id="PTHR33990">
    <property type="entry name" value="PROTEIN YJDN-RELATED"/>
    <property type="match status" value="1"/>
</dbReference>
<dbReference type="InterPro" id="IPR028973">
    <property type="entry name" value="PhnB-like"/>
</dbReference>
<feature type="domain" description="Glyoxalase/fosfomycin resistance/dioxygenase" evidence="1">
    <location>
        <begin position="8"/>
        <end position="134"/>
    </location>
</feature>
<evidence type="ECO:0000313" key="3">
    <source>
        <dbReference type="Proteomes" id="UP000676565"/>
    </source>
</evidence>
<keyword evidence="3" id="KW-1185">Reference proteome</keyword>
<dbReference type="EMBL" id="JAGKQQ010000001">
    <property type="protein sequence ID" value="MBP3957372.1"/>
    <property type="molecule type" value="Genomic_DNA"/>
</dbReference>
<dbReference type="RefSeq" id="WP_210656365.1">
    <property type="nucleotide sequence ID" value="NZ_JAGKQQ010000001.1"/>
</dbReference>
<dbReference type="Pfam" id="PF00903">
    <property type="entry name" value="Glyoxalase"/>
    <property type="match status" value="1"/>
</dbReference>
<sequence length="142" mass="15230">MTGTTITPYLFFGGRCDEALEFYRTALGAEIEMLMRYDEGPEPPPPGALQAGFEKKVMHATFRVRGVPLMASDGRDDQSKSVGLHLALSVPAEADARQAFDALAAGGTVEMPLGKTFWSPCFGMVTDRFGIGWMVSVPGPVG</sequence>
<dbReference type="CDD" id="cd06588">
    <property type="entry name" value="PhnB_like"/>
    <property type="match status" value="1"/>
</dbReference>
<evidence type="ECO:0000259" key="1">
    <source>
        <dbReference type="Pfam" id="PF00903"/>
    </source>
</evidence>
<gene>
    <name evidence="2" type="ORF">J8F10_19170</name>
</gene>